<gene>
    <name evidence="4" type="primary">LOC106818842</name>
</gene>
<evidence type="ECO:0000313" key="3">
    <source>
        <dbReference type="Proteomes" id="UP000695022"/>
    </source>
</evidence>
<dbReference type="Gene3D" id="1.10.472.10">
    <property type="entry name" value="Cyclin-like"/>
    <property type="match status" value="1"/>
</dbReference>
<feature type="compositionally biased region" description="Low complexity" evidence="1">
    <location>
        <begin position="191"/>
        <end position="207"/>
    </location>
</feature>
<dbReference type="RefSeq" id="XP_014679000.1">
    <property type="nucleotide sequence ID" value="XM_014823514.1"/>
</dbReference>
<protein>
    <submittedName>
        <fullName evidence="4">CDK5 and ABL1 enzyme substrate 1-like</fullName>
    </submittedName>
</protein>
<accession>A0ABM1F3H9</accession>
<evidence type="ECO:0000313" key="4">
    <source>
        <dbReference type="RefSeq" id="XP_014679000.1"/>
    </source>
</evidence>
<reference evidence="4" key="1">
    <citation type="submission" date="2025-08" db="UniProtKB">
        <authorList>
            <consortium name="RefSeq"/>
        </authorList>
    </citation>
    <scope>IDENTIFICATION</scope>
</reference>
<feature type="compositionally biased region" description="Low complexity" evidence="1">
    <location>
        <begin position="71"/>
        <end position="82"/>
    </location>
</feature>
<name>A0ABM1F3H9_PRICU</name>
<dbReference type="InterPro" id="IPR036915">
    <property type="entry name" value="Cyclin-like_sf"/>
</dbReference>
<dbReference type="InterPro" id="IPR012388">
    <property type="entry name" value="CABLES1/2"/>
</dbReference>
<dbReference type="Pfam" id="PF00134">
    <property type="entry name" value="Cyclin_N"/>
    <property type="match status" value="1"/>
</dbReference>
<proteinExistence type="predicted"/>
<dbReference type="CDD" id="cd20556">
    <property type="entry name" value="CYCLIN_CABLES"/>
    <property type="match status" value="1"/>
</dbReference>
<sequence length="382" mass="42193">MSVSFKTRYWRSVSETPHTHSSTEDDMPRLSYGVSLRKRLFRQASVSGSTSTINDDLPQLVHGSSRRRRYSSSSSWSSSSASPMKELRGLAPSRSRIKDDRVVYLRTQGAPFSIFSVLSYNKARERVIVRCGGAASVAAGEAAGGRRRHASTSRMDGSDILAMAGVEPTPDDDEASFAAYLVPRRRESHEGAPAGDTDPDAADPAGDYDPSRLDNPELIAGRHRTTLRFCSHLASVIDYVRPGELKAELNAKFAARHPRIDLTLSKLRSLKRDVRRTAADAGLDLYTVAAAYVYFERTVLLGCLNKANRKFVAGTALLLSAKLNDCKGEQLTALLGAIEDRMRVDKRELLAYEFPLLVALKFALHTPDAEVSPHYQRLLYET</sequence>
<feature type="domain" description="Cyclin N-terminal" evidence="2">
    <location>
        <begin position="278"/>
        <end position="364"/>
    </location>
</feature>
<feature type="region of interest" description="Disordered" evidence="1">
    <location>
        <begin position="49"/>
        <end position="92"/>
    </location>
</feature>
<dbReference type="PANTHER" id="PTHR22896:SF0">
    <property type="entry name" value="CYCLIN N-TERMINAL DOMAIN-CONTAINING PROTEIN"/>
    <property type="match status" value="1"/>
</dbReference>
<dbReference type="InterPro" id="IPR006671">
    <property type="entry name" value="Cyclin_N"/>
</dbReference>
<feature type="region of interest" description="Disordered" evidence="1">
    <location>
        <begin position="186"/>
        <end position="216"/>
    </location>
</feature>
<keyword evidence="3" id="KW-1185">Reference proteome</keyword>
<evidence type="ECO:0000259" key="2">
    <source>
        <dbReference type="Pfam" id="PF00134"/>
    </source>
</evidence>
<organism evidence="3 4">
    <name type="scientific">Priapulus caudatus</name>
    <name type="common">Priapulid worm</name>
    <dbReference type="NCBI Taxonomy" id="37621"/>
    <lineage>
        <taxon>Eukaryota</taxon>
        <taxon>Metazoa</taxon>
        <taxon>Ecdysozoa</taxon>
        <taxon>Scalidophora</taxon>
        <taxon>Priapulida</taxon>
        <taxon>Priapulimorpha</taxon>
        <taxon>Priapulimorphida</taxon>
        <taxon>Priapulidae</taxon>
        <taxon>Priapulus</taxon>
    </lineage>
</organism>
<evidence type="ECO:0000256" key="1">
    <source>
        <dbReference type="SAM" id="MobiDB-lite"/>
    </source>
</evidence>
<dbReference type="SUPFAM" id="SSF47954">
    <property type="entry name" value="Cyclin-like"/>
    <property type="match status" value="1"/>
</dbReference>
<dbReference type="GeneID" id="106818842"/>
<dbReference type="PANTHER" id="PTHR22896">
    <property type="entry name" value="CDK5 AND ABL1 ENZYME SUBSTRATE 1"/>
    <property type="match status" value="1"/>
</dbReference>
<dbReference type="Proteomes" id="UP000695022">
    <property type="component" value="Unplaced"/>
</dbReference>